<evidence type="ECO:0000313" key="2">
    <source>
        <dbReference type="EMBL" id="MEQ2592862.1"/>
    </source>
</evidence>
<dbReference type="EMBL" id="JBBNGJ010000005">
    <property type="protein sequence ID" value="MEQ2592862.1"/>
    <property type="molecule type" value="Genomic_DNA"/>
</dbReference>
<accession>A0ABV1IB40</accession>
<sequence>MLYRCVNCGGNVVYDPAKKKMVCLSCGGSDCQELVPSQEPVICINCGSQIPYTEYQSAGRCPSCGTYLLRDDKVNYPYGADVILPFKISKHEAEEKLRNEFGKKLFIPGTFLSQKTLEALKGVYVPFWMYDYDSDVAYEAIGTKVRSWTSGDKRYTETSYFDVGRSLHVNYEGIPVDASIAMEDGIMDLMEPYNYKELMQHDNKYLSGFDAETYNMPPNEVEPRAQAKAEKANRDWVRSTTTGYSSLTNERFRNNNRLTGTKFGLMPVWVYEYRFQGKNYKFYVNGQTGKCVGTEPKSMSKAVGLTALLFGAAFVLLDGLSMLLGVL</sequence>
<keyword evidence="1" id="KW-0472">Membrane</keyword>
<keyword evidence="3" id="KW-1185">Reference proteome</keyword>
<evidence type="ECO:0008006" key="4">
    <source>
        <dbReference type="Google" id="ProtNLM"/>
    </source>
</evidence>
<reference evidence="2 3" key="1">
    <citation type="submission" date="2024-04" db="EMBL/GenBank/DDBJ databases">
        <title>Human intestinal bacterial collection.</title>
        <authorList>
            <person name="Pauvert C."/>
            <person name="Hitch T.C.A."/>
            <person name="Clavel T."/>
        </authorList>
    </citation>
    <scope>NUCLEOTIDE SEQUENCE [LARGE SCALE GENOMIC DNA]</scope>
    <source>
        <strain evidence="2 3">CLA-AA-H181</strain>
    </source>
</reference>
<keyword evidence="1" id="KW-1133">Transmembrane helix</keyword>
<gene>
    <name evidence="2" type="ORF">AAAU18_08080</name>
</gene>
<organism evidence="2 3">
    <name type="scientific">Coprococcus aceti</name>
    <dbReference type="NCBI Taxonomy" id="2981786"/>
    <lineage>
        <taxon>Bacteria</taxon>
        <taxon>Bacillati</taxon>
        <taxon>Bacillota</taxon>
        <taxon>Clostridia</taxon>
        <taxon>Lachnospirales</taxon>
        <taxon>Lachnospiraceae</taxon>
        <taxon>Coprococcus</taxon>
    </lineage>
</organism>
<evidence type="ECO:0000313" key="3">
    <source>
        <dbReference type="Proteomes" id="UP001494672"/>
    </source>
</evidence>
<feature type="transmembrane region" description="Helical" evidence="1">
    <location>
        <begin position="302"/>
        <end position="326"/>
    </location>
</feature>
<comment type="caution">
    <text evidence="2">The sequence shown here is derived from an EMBL/GenBank/DDBJ whole genome shotgun (WGS) entry which is preliminary data.</text>
</comment>
<protein>
    <recommendedName>
        <fullName evidence="4">DNA-directed RNA polymerase subunit P</fullName>
    </recommendedName>
</protein>
<evidence type="ECO:0000256" key="1">
    <source>
        <dbReference type="SAM" id="Phobius"/>
    </source>
</evidence>
<dbReference type="Proteomes" id="UP001494672">
    <property type="component" value="Unassembled WGS sequence"/>
</dbReference>
<name>A0ABV1IB40_9FIRM</name>
<keyword evidence="1" id="KW-0812">Transmembrane</keyword>
<proteinExistence type="predicted"/>